<organism evidence="1 2">
    <name type="scientific">Halostagnicola kamekurae</name>
    <dbReference type="NCBI Taxonomy" id="619731"/>
    <lineage>
        <taxon>Archaea</taxon>
        <taxon>Methanobacteriati</taxon>
        <taxon>Methanobacteriota</taxon>
        <taxon>Stenosarchaea group</taxon>
        <taxon>Halobacteria</taxon>
        <taxon>Halobacteriales</taxon>
        <taxon>Natrialbaceae</taxon>
        <taxon>Halostagnicola</taxon>
    </lineage>
</organism>
<dbReference type="EMBL" id="FOZS01000010">
    <property type="protein sequence ID" value="SFT08147.1"/>
    <property type="molecule type" value="Genomic_DNA"/>
</dbReference>
<gene>
    <name evidence="1" type="ORF">SAMN04488556_0022</name>
</gene>
<protein>
    <submittedName>
        <fullName evidence="1">Uncharacterized protein</fullName>
    </submittedName>
</protein>
<reference evidence="2" key="1">
    <citation type="submission" date="2016-10" db="EMBL/GenBank/DDBJ databases">
        <authorList>
            <person name="Varghese N."/>
            <person name="Submissions S."/>
        </authorList>
    </citation>
    <scope>NUCLEOTIDE SEQUENCE [LARGE SCALE GENOMIC DNA]</scope>
    <source>
        <strain evidence="2">DSM 22427</strain>
    </source>
</reference>
<proteinExistence type="predicted"/>
<sequence>MSSVVRTVTLSSELWTTVVREQFGFGNGNWKTNVRPSGFRPQWNSFPVHEPVSSSIGYTDFCCRRNIDENREYASSGS</sequence>
<dbReference type="Proteomes" id="UP000199199">
    <property type="component" value="Unassembled WGS sequence"/>
</dbReference>
<name>A0A1I6V3L7_9EURY</name>
<evidence type="ECO:0000313" key="1">
    <source>
        <dbReference type="EMBL" id="SFT08147.1"/>
    </source>
</evidence>
<keyword evidence="2" id="KW-1185">Reference proteome</keyword>
<accession>A0A1I6V3L7</accession>
<evidence type="ECO:0000313" key="2">
    <source>
        <dbReference type="Proteomes" id="UP000199199"/>
    </source>
</evidence>
<dbReference type="AlphaFoldDB" id="A0A1I6V3L7"/>